<keyword evidence="1" id="KW-0805">Transcription regulation</keyword>
<dbReference type="InterPro" id="IPR002577">
    <property type="entry name" value="HTH_HxlR"/>
</dbReference>
<dbReference type="InterPro" id="IPR036390">
    <property type="entry name" value="WH_DNA-bd_sf"/>
</dbReference>
<evidence type="ECO:0000313" key="5">
    <source>
        <dbReference type="EMBL" id="QNS05305.1"/>
    </source>
</evidence>
<dbReference type="RefSeq" id="WP_188338000.1">
    <property type="nucleotide sequence ID" value="NZ_CP061281.1"/>
</dbReference>
<keyword evidence="2" id="KW-0238">DNA-binding</keyword>
<keyword evidence="6" id="KW-1185">Reference proteome</keyword>
<proteinExistence type="predicted"/>
<sequence>MAGNGEVAGVGARAAVPGACSTVGIGMTRVFALLGKRWTGLVVAVLMEGPVHFSDLRRAIPGISERMLSDRLTELGGAGLVVREVDAGPPLRVAYRLTEAGEALQPALRELGDWAERYLGVPEGKGCSE</sequence>
<dbReference type="Proteomes" id="UP000516428">
    <property type="component" value="Chromosome"/>
</dbReference>
<accession>A0A7H1B9A0</accession>
<dbReference type="AlphaFoldDB" id="A0A7H1B9A0"/>
<dbReference type="PANTHER" id="PTHR33204:SF37">
    <property type="entry name" value="HTH-TYPE TRANSCRIPTIONAL REGULATOR YODB"/>
    <property type="match status" value="1"/>
</dbReference>
<evidence type="ECO:0000256" key="1">
    <source>
        <dbReference type="ARBA" id="ARBA00023015"/>
    </source>
</evidence>
<dbReference type="InterPro" id="IPR036388">
    <property type="entry name" value="WH-like_DNA-bd_sf"/>
</dbReference>
<dbReference type="Pfam" id="PF01638">
    <property type="entry name" value="HxlR"/>
    <property type="match status" value="1"/>
</dbReference>
<feature type="domain" description="HTH hxlR-type" evidence="4">
    <location>
        <begin position="20"/>
        <end position="123"/>
    </location>
</feature>
<protein>
    <submittedName>
        <fullName evidence="5">Helix-turn-helix transcriptional regulator</fullName>
    </submittedName>
</protein>
<dbReference type="KEGG" id="sxn:IAG42_17995"/>
<evidence type="ECO:0000256" key="3">
    <source>
        <dbReference type="ARBA" id="ARBA00023163"/>
    </source>
</evidence>
<name>A0A7H1B9A0_9ACTN</name>
<keyword evidence="3" id="KW-0804">Transcription</keyword>
<evidence type="ECO:0000256" key="2">
    <source>
        <dbReference type="ARBA" id="ARBA00023125"/>
    </source>
</evidence>
<dbReference type="SUPFAM" id="SSF46785">
    <property type="entry name" value="Winged helix' DNA-binding domain"/>
    <property type="match status" value="1"/>
</dbReference>
<evidence type="ECO:0000313" key="6">
    <source>
        <dbReference type="Proteomes" id="UP000516428"/>
    </source>
</evidence>
<dbReference type="PANTHER" id="PTHR33204">
    <property type="entry name" value="TRANSCRIPTIONAL REGULATOR, MARR FAMILY"/>
    <property type="match status" value="1"/>
</dbReference>
<dbReference type="GO" id="GO:0003677">
    <property type="term" value="F:DNA binding"/>
    <property type="evidence" value="ECO:0007669"/>
    <property type="project" value="UniProtKB-KW"/>
</dbReference>
<reference evidence="5 6" key="1">
    <citation type="submission" date="2020-09" db="EMBL/GenBank/DDBJ databases">
        <title>A novel species.</title>
        <authorList>
            <person name="Gao J."/>
        </authorList>
    </citation>
    <scope>NUCLEOTIDE SEQUENCE [LARGE SCALE GENOMIC DNA]</scope>
    <source>
        <strain evidence="5 6">CRXT-Y-14</strain>
    </source>
</reference>
<evidence type="ECO:0000259" key="4">
    <source>
        <dbReference type="PROSITE" id="PS51118"/>
    </source>
</evidence>
<organism evidence="5 6">
    <name type="scientific">Streptomyces xanthii</name>
    <dbReference type="NCBI Taxonomy" id="2768069"/>
    <lineage>
        <taxon>Bacteria</taxon>
        <taxon>Bacillati</taxon>
        <taxon>Actinomycetota</taxon>
        <taxon>Actinomycetes</taxon>
        <taxon>Kitasatosporales</taxon>
        <taxon>Streptomycetaceae</taxon>
        <taxon>Streptomyces</taxon>
    </lineage>
</organism>
<dbReference type="Gene3D" id="1.10.10.10">
    <property type="entry name" value="Winged helix-like DNA-binding domain superfamily/Winged helix DNA-binding domain"/>
    <property type="match status" value="1"/>
</dbReference>
<dbReference type="PROSITE" id="PS51118">
    <property type="entry name" value="HTH_HXLR"/>
    <property type="match status" value="1"/>
</dbReference>
<gene>
    <name evidence="5" type="ORF">IAG42_17995</name>
</gene>
<dbReference type="EMBL" id="CP061281">
    <property type="protein sequence ID" value="QNS05305.1"/>
    <property type="molecule type" value="Genomic_DNA"/>
</dbReference>